<sequence>MIHLSKEQVLKLHSDLISSTGGLEGVRDANLLDSALASPFQNYEGKDIFPSLHQKAARLGFGLISNHPFVDGNKRTGVHVMLVFLALNGIELEYSQKELISQISAIASGQEGYDELLDWIITHQVD</sequence>
<dbReference type="Gene3D" id="1.20.120.1870">
    <property type="entry name" value="Fic/DOC protein, Fido domain"/>
    <property type="match status" value="1"/>
</dbReference>
<dbReference type="PANTHER" id="PTHR39426">
    <property type="entry name" value="HOMOLOGY TO DEATH-ON-CURING PROTEIN OF PHAGE P1"/>
    <property type="match status" value="1"/>
</dbReference>
<comment type="caution">
    <text evidence="2">The sequence shown here is derived from an EMBL/GenBank/DDBJ whole genome shotgun (WGS) entry which is preliminary data.</text>
</comment>
<evidence type="ECO:0000313" key="3">
    <source>
        <dbReference type="Proteomes" id="UP001243212"/>
    </source>
</evidence>
<proteinExistence type="predicted"/>
<dbReference type="InterPro" id="IPR053737">
    <property type="entry name" value="Type_II_TA_Toxin"/>
</dbReference>
<organism evidence="2 3">
    <name type="scientific">Trueperella bonasi</name>
    <dbReference type="NCBI Taxonomy" id="312286"/>
    <lineage>
        <taxon>Bacteria</taxon>
        <taxon>Bacillati</taxon>
        <taxon>Actinomycetota</taxon>
        <taxon>Actinomycetes</taxon>
        <taxon>Actinomycetales</taxon>
        <taxon>Actinomycetaceae</taxon>
        <taxon>Trueperella</taxon>
    </lineage>
</organism>
<dbReference type="PANTHER" id="PTHR39426:SF1">
    <property type="entry name" value="HOMOLOGY TO DEATH-ON-CURING PROTEIN OF PHAGE P1"/>
    <property type="match status" value="1"/>
</dbReference>
<evidence type="ECO:0000259" key="1">
    <source>
        <dbReference type="PROSITE" id="PS51459"/>
    </source>
</evidence>
<dbReference type="InterPro" id="IPR003812">
    <property type="entry name" value="Fido"/>
</dbReference>
<keyword evidence="3" id="KW-1185">Reference proteome</keyword>
<protein>
    <submittedName>
        <fullName evidence="2">Death-on-curing protein</fullName>
    </submittedName>
</protein>
<dbReference type="RefSeq" id="WP_307682085.1">
    <property type="nucleotide sequence ID" value="NZ_JAUSQX010000001.1"/>
</dbReference>
<gene>
    <name evidence="2" type="ORF">J2S70_000408</name>
</gene>
<dbReference type="Proteomes" id="UP001243212">
    <property type="component" value="Unassembled WGS sequence"/>
</dbReference>
<dbReference type="PROSITE" id="PS51459">
    <property type="entry name" value="FIDO"/>
    <property type="match status" value="1"/>
</dbReference>
<dbReference type="SUPFAM" id="SSF140931">
    <property type="entry name" value="Fic-like"/>
    <property type="match status" value="1"/>
</dbReference>
<dbReference type="EMBL" id="JAUSQX010000001">
    <property type="protein sequence ID" value="MDP9805826.1"/>
    <property type="molecule type" value="Genomic_DNA"/>
</dbReference>
<dbReference type="PIRSF" id="PIRSF018297">
    <property type="entry name" value="Doc"/>
    <property type="match status" value="1"/>
</dbReference>
<name>A0ABT9NEL3_9ACTO</name>
<dbReference type="InterPro" id="IPR006440">
    <property type="entry name" value="Doc"/>
</dbReference>
<accession>A0ABT9NEL3</accession>
<dbReference type="Pfam" id="PF02661">
    <property type="entry name" value="Fic"/>
    <property type="match status" value="1"/>
</dbReference>
<feature type="domain" description="Fido" evidence="1">
    <location>
        <begin position="4"/>
        <end position="122"/>
    </location>
</feature>
<dbReference type="NCBIfam" id="TIGR01550">
    <property type="entry name" value="DOC_P1"/>
    <property type="match status" value="1"/>
</dbReference>
<dbReference type="InterPro" id="IPR036597">
    <property type="entry name" value="Fido-like_dom_sf"/>
</dbReference>
<evidence type="ECO:0000313" key="2">
    <source>
        <dbReference type="EMBL" id="MDP9805826.1"/>
    </source>
</evidence>
<reference evidence="2 3" key="1">
    <citation type="submission" date="2023-07" db="EMBL/GenBank/DDBJ databases">
        <title>Sequencing the genomes of 1000 actinobacteria strains.</title>
        <authorList>
            <person name="Klenk H.-P."/>
        </authorList>
    </citation>
    <scope>NUCLEOTIDE SEQUENCE [LARGE SCALE GENOMIC DNA]</scope>
    <source>
        <strain evidence="2 3">DSM 17163</strain>
    </source>
</reference>